<evidence type="ECO:0000313" key="4">
    <source>
        <dbReference type="Proteomes" id="UP000614047"/>
    </source>
</evidence>
<feature type="transmembrane region" description="Helical" evidence="1">
    <location>
        <begin position="333"/>
        <end position="352"/>
    </location>
</feature>
<dbReference type="RefSeq" id="WP_197010294.1">
    <property type="nucleotide sequence ID" value="NZ_BAABES010000006.1"/>
</dbReference>
<gene>
    <name evidence="3" type="ORF">IW256_001548</name>
</gene>
<evidence type="ECO:0000256" key="1">
    <source>
        <dbReference type="SAM" id="Phobius"/>
    </source>
</evidence>
<dbReference type="InterPro" id="IPR001509">
    <property type="entry name" value="Epimerase_deHydtase"/>
</dbReference>
<reference evidence="3" key="1">
    <citation type="submission" date="2020-11" db="EMBL/GenBank/DDBJ databases">
        <title>Sequencing the genomes of 1000 actinobacteria strains.</title>
        <authorList>
            <person name="Klenk H.-P."/>
        </authorList>
    </citation>
    <scope>NUCLEOTIDE SEQUENCE</scope>
    <source>
        <strain evidence="3">DSM 43175</strain>
    </source>
</reference>
<dbReference type="PANTHER" id="PTHR43245:SF52">
    <property type="entry name" value="NAD-DEPENDENT EPIMERASE_DEHYDRATASE"/>
    <property type="match status" value="1"/>
</dbReference>
<keyword evidence="1" id="KW-0812">Transmembrane</keyword>
<organism evidence="3 4">
    <name type="scientific">Actinomadura viridis</name>
    <dbReference type="NCBI Taxonomy" id="58110"/>
    <lineage>
        <taxon>Bacteria</taxon>
        <taxon>Bacillati</taxon>
        <taxon>Actinomycetota</taxon>
        <taxon>Actinomycetes</taxon>
        <taxon>Streptosporangiales</taxon>
        <taxon>Thermomonosporaceae</taxon>
        <taxon>Actinomadura</taxon>
    </lineage>
</organism>
<dbReference type="AlphaFoldDB" id="A0A931DI91"/>
<name>A0A931DI91_9ACTN</name>
<proteinExistence type="predicted"/>
<evidence type="ECO:0000259" key="2">
    <source>
        <dbReference type="Pfam" id="PF01370"/>
    </source>
</evidence>
<dbReference type="Proteomes" id="UP000614047">
    <property type="component" value="Unassembled WGS sequence"/>
</dbReference>
<dbReference type="Pfam" id="PF01370">
    <property type="entry name" value="Epimerase"/>
    <property type="match status" value="1"/>
</dbReference>
<dbReference type="SUPFAM" id="SSF51735">
    <property type="entry name" value="NAD(P)-binding Rossmann-fold domains"/>
    <property type="match status" value="1"/>
</dbReference>
<comment type="caution">
    <text evidence="3">The sequence shown here is derived from an EMBL/GenBank/DDBJ whole genome shotgun (WGS) entry which is preliminary data.</text>
</comment>
<dbReference type="InterPro" id="IPR036291">
    <property type="entry name" value="NAD(P)-bd_dom_sf"/>
</dbReference>
<dbReference type="PANTHER" id="PTHR43245">
    <property type="entry name" value="BIFUNCTIONAL POLYMYXIN RESISTANCE PROTEIN ARNA"/>
    <property type="match status" value="1"/>
</dbReference>
<sequence>MATGKVRHGRSKGPVVAVTGAATGAGRLLAARLAEREEIRKVVAIDDHRGDVPNVTWRVVDIRDPLLSNRLSDVDVIVNLDVLRSPDVDPRERRTHNVRGAQTVVTAAAAARVRRVVLVTSAMVYGAGPGNETPLAEDAPLLAEANSSIAGDYLEIEELAVGAPLTHPGLEVTVVRPAALVGPAVDTVITRHFEAPRLLSVKGSTPGWQFCHIEDLAGALELVVVEDLPGPIGVGCEGWLGQEEVAEITGKRSIELPAALTFGMAQRLHRLGMTPAPATDLHYVAYPWVVDCARLRAAGWKPVYDNATALRVMIEESAGRHAVVGRRVGGKEATMATAAGATVAAIGAAAAIRRARKRRR</sequence>
<keyword evidence="1" id="KW-0472">Membrane</keyword>
<accession>A0A931DI91</accession>
<feature type="domain" description="NAD-dependent epimerase/dehydratase" evidence="2">
    <location>
        <begin position="16"/>
        <end position="224"/>
    </location>
</feature>
<dbReference type="Gene3D" id="3.40.50.720">
    <property type="entry name" value="NAD(P)-binding Rossmann-like Domain"/>
    <property type="match status" value="1"/>
</dbReference>
<dbReference type="InterPro" id="IPR050177">
    <property type="entry name" value="Lipid_A_modif_metabolic_enz"/>
</dbReference>
<keyword evidence="1" id="KW-1133">Transmembrane helix</keyword>
<dbReference type="EMBL" id="JADOUA010000001">
    <property type="protein sequence ID" value="MBG6087435.1"/>
    <property type="molecule type" value="Genomic_DNA"/>
</dbReference>
<protein>
    <submittedName>
        <fullName evidence="3">Nucleoside-diphosphate-sugar epimerase</fullName>
    </submittedName>
</protein>
<evidence type="ECO:0000313" key="3">
    <source>
        <dbReference type="EMBL" id="MBG6087435.1"/>
    </source>
</evidence>
<keyword evidence="4" id="KW-1185">Reference proteome</keyword>